<evidence type="ECO:0000256" key="2">
    <source>
        <dbReference type="ARBA" id="ARBA00022801"/>
    </source>
</evidence>
<dbReference type="InterPro" id="IPR050309">
    <property type="entry name" value="Type-B_Carboxylest/Lipase"/>
</dbReference>
<keyword evidence="2 3" id="KW-0378">Hydrolase</keyword>
<dbReference type="InterPro" id="IPR019819">
    <property type="entry name" value="Carboxylesterase_B_CS"/>
</dbReference>
<feature type="signal peptide" evidence="3">
    <location>
        <begin position="1"/>
        <end position="34"/>
    </location>
</feature>
<dbReference type="Gene3D" id="3.40.50.1820">
    <property type="entry name" value="alpha/beta hydrolase"/>
    <property type="match status" value="2"/>
</dbReference>
<feature type="domain" description="Carboxylesterase type B" evidence="4">
    <location>
        <begin position="36"/>
        <end position="355"/>
    </location>
</feature>
<evidence type="ECO:0000313" key="5">
    <source>
        <dbReference type="EMBL" id="MBO1362869.1"/>
    </source>
</evidence>
<evidence type="ECO:0000313" key="6">
    <source>
        <dbReference type="Proteomes" id="UP000664265"/>
    </source>
</evidence>
<dbReference type="InterPro" id="IPR002018">
    <property type="entry name" value="CarbesteraseB"/>
</dbReference>
<organism evidence="5 6">
    <name type="scientific">Prevotella illustrans</name>
    <dbReference type="NCBI Taxonomy" id="2800387"/>
    <lineage>
        <taxon>Bacteria</taxon>
        <taxon>Pseudomonadati</taxon>
        <taxon>Bacteroidota</taxon>
        <taxon>Bacteroidia</taxon>
        <taxon>Bacteroidales</taxon>
        <taxon>Prevotellaceae</taxon>
        <taxon>Prevotella</taxon>
    </lineage>
</organism>
<sequence>MKIYPNRIQIKFRMVKISHLLMTLFLFATASMQAQNPVLSVTGGKLQGVASAAPGINVYKGIPYATPPVGVLRWRRPQPVKPWKGIKIADHFGNISWQSGQQHGSFYWKEFYQNGQDPMSEDCLYLNVWAPAATAGKPDAKLPVAFWVHGGGYINGYGHEITMDGDAWAMRGVILVTINYRLGLLGFLAHPALSAESADGTSGNYGTYDQIMALRWVHDNIAQFGGDPDNITVMGQSAGAASVKNLVISPMSRRLIRRCIIQSGGGMGKFIEPDGDNKIVDERGRLLMEKHGYTTIGQLRAARPEELLKIAAWGVASPHTDGVALPENFDSAVKQGHVADIDYMIGCTVDDIVPMNKAVDAFCYARDSIHTHNIYQYLFARKLPGSTDGAFHSAELWYMFHTLNRCWRPFTSADYRLADEIMDYWTNFCKNGNPNGEGRETWHAFTRQNPFVMTLNVK</sequence>
<dbReference type="PANTHER" id="PTHR11559">
    <property type="entry name" value="CARBOXYLESTERASE"/>
    <property type="match status" value="1"/>
</dbReference>
<dbReference type="EMBL" id="JAERMS010000006">
    <property type="protein sequence ID" value="MBO1362869.1"/>
    <property type="molecule type" value="Genomic_DNA"/>
</dbReference>
<dbReference type="SUPFAM" id="SSF53474">
    <property type="entry name" value="alpha/beta-Hydrolases"/>
    <property type="match status" value="1"/>
</dbReference>
<reference evidence="5 6" key="1">
    <citation type="submission" date="2021-01" db="EMBL/GenBank/DDBJ databases">
        <title>Prevotella A2931 sp. nov.</title>
        <authorList>
            <person name="Buhl M."/>
            <person name="Oberhettinger P."/>
        </authorList>
    </citation>
    <scope>NUCLEOTIDE SEQUENCE [LARGE SCALE GENOMIC DNA]</scope>
    <source>
        <strain evidence="5 6">A2931</strain>
    </source>
</reference>
<dbReference type="Pfam" id="PF00135">
    <property type="entry name" value="COesterase"/>
    <property type="match status" value="2"/>
</dbReference>
<dbReference type="RefSeq" id="WP_107581024.1">
    <property type="nucleotide sequence ID" value="NZ_JAERMS010000006.1"/>
</dbReference>
<accession>A0ABS3M3W5</accession>
<keyword evidence="6" id="KW-1185">Reference proteome</keyword>
<name>A0ABS3M3W5_9BACT</name>
<proteinExistence type="inferred from homology"/>
<dbReference type="PROSITE" id="PS00122">
    <property type="entry name" value="CARBOXYLESTERASE_B_1"/>
    <property type="match status" value="1"/>
</dbReference>
<comment type="caution">
    <text evidence="5">The sequence shown here is derived from an EMBL/GenBank/DDBJ whole genome shotgun (WGS) entry which is preliminary data.</text>
</comment>
<dbReference type="InterPro" id="IPR019826">
    <property type="entry name" value="Carboxylesterase_B_AS"/>
</dbReference>
<gene>
    <name evidence="5" type="ORF">JHU38_03605</name>
</gene>
<dbReference type="InterPro" id="IPR029058">
    <property type="entry name" value="AB_hydrolase_fold"/>
</dbReference>
<comment type="similarity">
    <text evidence="1 3">Belongs to the type-B carboxylesterase/lipase family.</text>
</comment>
<feature type="chain" id="PRO_5044970922" description="Carboxylic ester hydrolase" evidence="3">
    <location>
        <begin position="35"/>
        <end position="458"/>
    </location>
</feature>
<evidence type="ECO:0000259" key="4">
    <source>
        <dbReference type="Pfam" id="PF00135"/>
    </source>
</evidence>
<protein>
    <recommendedName>
        <fullName evidence="3">Carboxylic ester hydrolase</fullName>
        <ecNumber evidence="3">3.1.1.-</ecNumber>
    </recommendedName>
</protein>
<dbReference type="EC" id="3.1.1.-" evidence="3"/>
<evidence type="ECO:0000256" key="3">
    <source>
        <dbReference type="RuleBase" id="RU361235"/>
    </source>
</evidence>
<keyword evidence="3" id="KW-0732">Signal</keyword>
<feature type="domain" description="Carboxylesterase type B" evidence="4">
    <location>
        <begin position="370"/>
        <end position="456"/>
    </location>
</feature>
<evidence type="ECO:0000256" key="1">
    <source>
        <dbReference type="ARBA" id="ARBA00005964"/>
    </source>
</evidence>
<dbReference type="Proteomes" id="UP000664265">
    <property type="component" value="Unassembled WGS sequence"/>
</dbReference>
<dbReference type="PROSITE" id="PS00941">
    <property type="entry name" value="CARBOXYLESTERASE_B_2"/>
    <property type="match status" value="1"/>
</dbReference>